<dbReference type="EMBL" id="CAJVPU010043288">
    <property type="protein sequence ID" value="CAG8745410.1"/>
    <property type="molecule type" value="Genomic_DNA"/>
</dbReference>
<evidence type="ECO:0000313" key="1">
    <source>
        <dbReference type="EMBL" id="CAG8745410.1"/>
    </source>
</evidence>
<reference evidence="1" key="1">
    <citation type="submission" date="2021-06" db="EMBL/GenBank/DDBJ databases">
        <authorList>
            <person name="Kallberg Y."/>
            <person name="Tangrot J."/>
            <person name="Rosling A."/>
        </authorList>
    </citation>
    <scope>NUCLEOTIDE SEQUENCE</scope>
    <source>
        <strain evidence="1">IL203A</strain>
    </source>
</reference>
<accession>A0ACA9QDQ1</accession>
<gene>
    <name evidence="1" type="ORF">DHETER_LOCUS14309</name>
</gene>
<feature type="non-terminal residue" evidence="1">
    <location>
        <position position="120"/>
    </location>
</feature>
<feature type="non-terminal residue" evidence="1">
    <location>
        <position position="1"/>
    </location>
</feature>
<name>A0ACA9QDQ1_9GLOM</name>
<protein>
    <submittedName>
        <fullName evidence="1">9216_t:CDS:1</fullName>
    </submittedName>
</protein>
<sequence length="120" mass="13525">NASDTLPENLESINKDPSKKNDSSNIGDGPMDLCIKIPNLYRLLDLRKDMGSNGFTVDKIIISQNSLKKFCNDMVPNWFKSISEIDFKSLNSKSINIIGVYGTRDSIAKYLFQKKFIDGK</sequence>
<keyword evidence="2" id="KW-1185">Reference proteome</keyword>
<comment type="caution">
    <text evidence="1">The sequence shown here is derived from an EMBL/GenBank/DDBJ whole genome shotgun (WGS) entry which is preliminary data.</text>
</comment>
<evidence type="ECO:0000313" key="2">
    <source>
        <dbReference type="Proteomes" id="UP000789702"/>
    </source>
</evidence>
<proteinExistence type="predicted"/>
<organism evidence="1 2">
    <name type="scientific">Dentiscutata heterogama</name>
    <dbReference type="NCBI Taxonomy" id="1316150"/>
    <lineage>
        <taxon>Eukaryota</taxon>
        <taxon>Fungi</taxon>
        <taxon>Fungi incertae sedis</taxon>
        <taxon>Mucoromycota</taxon>
        <taxon>Glomeromycotina</taxon>
        <taxon>Glomeromycetes</taxon>
        <taxon>Diversisporales</taxon>
        <taxon>Gigasporaceae</taxon>
        <taxon>Dentiscutata</taxon>
    </lineage>
</organism>
<dbReference type="Proteomes" id="UP000789702">
    <property type="component" value="Unassembled WGS sequence"/>
</dbReference>